<reference evidence="1" key="1">
    <citation type="submission" date="2021-06" db="EMBL/GenBank/DDBJ databases">
        <authorList>
            <person name="Kallberg Y."/>
            <person name="Tangrot J."/>
            <person name="Rosling A."/>
        </authorList>
    </citation>
    <scope>NUCLEOTIDE SEQUENCE</scope>
    <source>
        <strain evidence="1">BR232B</strain>
    </source>
</reference>
<name>A0A9N9D634_9GLOM</name>
<evidence type="ECO:0000313" key="1">
    <source>
        <dbReference type="EMBL" id="CAG8629147.1"/>
    </source>
</evidence>
<comment type="caution">
    <text evidence="1">The sequence shown here is derived from an EMBL/GenBank/DDBJ whole genome shotgun (WGS) entry which is preliminary data.</text>
</comment>
<organism evidence="1 2">
    <name type="scientific">Paraglomus brasilianum</name>
    <dbReference type="NCBI Taxonomy" id="144538"/>
    <lineage>
        <taxon>Eukaryota</taxon>
        <taxon>Fungi</taxon>
        <taxon>Fungi incertae sedis</taxon>
        <taxon>Mucoromycota</taxon>
        <taxon>Glomeromycotina</taxon>
        <taxon>Glomeromycetes</taxon>
        <taxon>Paraglomerales</taxon>
        <taxon>Paraglomeraceae</taxon>
        <taxon>Paraglomus</taxon>
    </lineage>
</organism>
<accession>A0A9N9D634</accession>
<gene>
    <name evidence="1" type="ORF">PBRASI_LOCUS9151</name>
</gene>
<evidence type="ECO:0000313" key="2">
    <source>
        <dbReference type="Proteomes" id="UP000789739"/>
    </source>
</evidence>
<dbReference type="Proteomes" id="UP000789739">
    <property type="component" value="Unassembled WGS sequence"/>
</dbReference>
<dbReference type="EMBL" id="CAJVPI010001865">
    <property type="protein sequence ID" value="CAG8629147.1"/>
    <property type="molecule type" value="Genomic_DNA"/>
</dbReference>
<dbReference type="AlphaFoldDB" id="A0A9N9D634"/>
<protein>
    <submittedName>
        <fullName evidence="1">439_t:CDS:1</fullName>
    </submittedName>
</protein>
<keyword evidence="2" id="KW-1185">Reference proteome</keyword>
<sequence length="93" mass="10486">MTAVRCDFNSNASVAVLRATWRKRFLNYLKDIKEHDVDEERRGVASDLISKVPSLTGVWVSSSHNFCGFMYLIASLRGGTIPQLSRPGTKKKR</sequence>
<proteinExistence type="predicted"/>